<keyword evidence="2" id="KW-1185">Reference proteome</keyword>
<dbReference type="EMBL" id="WJQS01000003">
    <property type="protein sequence ID" value="MRI85045.1"/>
    <property type="molecule type" value="Genomic_DNA"/>
</dbReference>
<name>A0A6I2GNF5_9LACT</name>
<reference evidence="1 2" key="1">
    <citation type="submission" date="2019-11" db="EMBL/GenBank/DDBJ databases">
        <title>Characterisation of Fundicoccus ignavus gen. nov. sp. nov., a novel genus of the family Aerococcaceae isolated from bulk tank milk.</title>
        <authorList>
            <person name="Siebert A."/>
            <person name="Huptas C."/>
            <person name="Wenning M."/>
            <person name="Scherer S."/>
            <person name="Doll E.V."/>
        </authorList>
    </citation>
    <scope>NUCLEOTIDE SEQUENCE [LARGE SCALE GENOMIC DNA]</scope>
    <source>
        <strain evidence="1 2">WS4759</strain>
    </source>
</reference>
<proteinExistence type="predicted"/>
<evidence type="ECO:0000313" key="1">
    <source>
        <dbReference type="EMBL" id="MRI85045.1"/>
    </source>
</evidence>
<organism evidence="1 2">
    <name type="scientific">Fundicoccus ignavus</name>
    <dbReference type="NCBI Taxonomy" id="2664442"/>
    <lineage>
        <taxon>Bacteria</taxon>
        <taxon>Bacillati</taxon>
        <taxon>Bacillota</taxon>
        <taxon>Bacilli</taxon>
        <taxon>Lactobacillales</taxon>
        <taxon>Aerococcaceae</taxon>
        <taxon>Fundicoccus</taxon>
    </lineage>
</organism>
<evidence type="ECO:0000313" key="2">
    <source>
        <dbReference type="Proteomes" id="UP000430975"/>
    </source>
</evidence>
<dbReference type="AlphaFoldDB" id="A0A6I2GNF5"/>
<comment type="caution">
    <text evidence="1">The sequence shown here is derived from an EMBL/GenBank/DDBJ whole genome shotgun (WGS) entry which is preliminary data.</text>
</comment>
<sequence>MEIRATDNGDWLAVNELSGELLGKLTTWENYFHPNNLYISFENSLIPNQKVYIELLEAVYNQKQRSLQTSIMSNNDELSNLLLSSNFERKRRCWEFSIEASEFLESNQNNLEIQIHRFKEADAGLFLALKKLIVAIYQETHEIVNPLSSQLTVEECFQIMCEKLSLTHSYYYKIDEQLYFCCIEEVEGQAFISYLGYRGDETLYRAFLIAVFNRLFQTFEVLDFEVDDINEYAMIMEEFYHFRELPSYDAYVLNKE</sequence>
<accession>A0A6I2GNF5</accession>
<protein>
    <submittedName>
        <fullName evidence="1">Uncharacterized protein</fullName>
    </submittedName>
</protein>
<dbReference type="RefSeq" id="WP_153863294.1">
    <property type="nucleotide sequence ID" value="NZ_WJQS01000003.1"/>
</dbReference>
<dbReference type="Proteomes" id="UP000430975">
    <property type="component" value="Unassembled WGS sequence"/>
</dbReference>
<gene>
    <name evidence="1" type="ORF">GIY09_04050</name>
</gene>